<dbReference type="AlphaFoldDB" id="A0A1M6PSB1"/>
<dbReference type="Proteomes" id="UP000242497">
    <property type="component" value="Unassembled WGS sequence"/>
</dbReference>
<proteinExistence type="predicted"/>
<evidence type="ECO:0000313" key="2">
    <source>
        <dbReference type="Proteomes" id="UP000242497"/>
    </source>
</evidence>
<accession>A0A1M6PSB1</accession>
<dbReference type="InterPro" id="IPR051781">
    <property type="entry name" value="Metallo-dep_Hydrolase"/>
</dbReference>
<gene>
    <name evidence="1" type="ORF">SAMN02744037_01635</name>
</gene>
<evidence type="ECO:0000313" key="1">
    <source>
        <dbReference type="EMBL" id="SHK10827.1"/>
    </source>
</evidence>
<dbReference type="SUPFAM" id="SSF51556">
    <property type="entry name" value="Metallo-dependent hydrolases"/>
    <property type="match status" value="1"/>
</dbReference>
<dbReference type="STRING" id="1123349.SAMN02744037_01635"/>
<dbReference type="EMBL" id="FRAE01000034">
    <property type="protein sequence ID" value="SHK10827.1"/>
    <property type="molecule type" value="Genomic_DNA"/>
</dbReference>
<dbReference type="PANTHER" id="PTHR43135">
    <property type="entry name" value="ALPHA-D-RIBOSE 1-METHYLPHOSPHONATE 5-TRIPHOSPHATE DIPHOSPHATASE"/>
    <property type="match status" value="1"/>
</dbReference>
<dbReference type="InterPro" id="IPR032466">
    <property type="entry name" value="Metal_Hydrolase"/>
</dbReference>
<protein>
    <recommendedName>
        <fullName evidence="3">Amidohydrolase family protein</fullName>
    </recommendedName>
</protein>
<dbReference type="PANTHER" id="PTHR43135:SF3">
    <property type="entry name" value="ALPHA-D-RIBOSE 1-METHYLPHOSPHONATE 5-TRIPHOSPHATE DIPHOSPHATASE"/>
    <property type="match status" value="1"/>
</dbReference>
<organism evidence="1 2">
    <name type="scientific">Tepidibacter formicigenes DSM 15518</name>
    <dbReference type="NCBI Taxonomy" id="1123349"/>
    <lineage>
        <taxon>Bacteria</taxon>
        <taxon>Bacillati</taxon>
        <taxon>Bacillota</taxon>
        <taxon>Clostridia</taxon>
        <taxon>Peptostreptococcales</taxon>
        <taxon>Peptostreptococcaceae</taxon>
        <taxon>Tepidibacter</taxon>
    </lineage>
</organism>
<reference evidence="2" key="1">
    <citation type="submission" date="2016-11" db="EMBL/GenBank/DDBJ databases">
        <authorList>
            <person name="Varghese N."/>
            <person name="Submissions S."/>
        </authorList>
    </citation>
    <scope>NUCLEOTIDE SEQUENCE [LARGE SCALE GENOMIC DNA]</scope>
    <source>
        <strain evidence="2">DSM 15518</strain>
    </source>
</reference>
<evidence type="ECO:0008006" key="3">
    <source>
        <dbReference type="Google" id="ProtNLM"/>
    </source>
</evidence>
<sequence>MAHVNSPYGVNMAVECGIDTIEHGYFITERELYKMGEKETIWIPTLSPLGNLVINKDKRFEKDIDIIKRVYEEHLKTVNLAYEMGIKMAVGSDSGCHGVLHVDGTFDEINHFVKAGIKKEEVIKMSIKNGMKACNLSEGEKKYLTKCLK</sequence>
<name>A0A1M6PSB1_9FIRM</name>
<dbReference type="Gene3D" id="3.20.20.140">
    <property type="entry name" value="Metal-dependent hydrolases"/>
    <property type="match status" value="1"/>
</dbReference>
<keyword evidence="2" id="KW-1185">Reference proteome</keyword>